<dbReference type="InterPro" id="IPR000792">
    <property type="entry name" value="Tscrpt_reg_LuxR_C"/>
</dbReference>
<dbReference type="PANTHER" id="PTHR44688">
    <property type="entry name" value="DNA-BINDING TRANSCRIPTIONAL ACTIVATOR DEVR_DOSR"/>
    <property type="match status" value="1"/>
</dbReference>
<protein>
    <submittedName>
        <fullName evidence="5">Regulatory protein, luxR family</fullName>
    </submittedName>
</protein>
<accession>A0A1G9RTT4</accession>
<dbReference type="Proteomes" id="UP000199107">
    <property type="component" value="Unassembled WGS sequence"/>
</dbReference>
<dbReference type="GO" id="GO:0003677">
    <property type="term" value="F:DNA binding"/>
    <property type="evidence" value="ECO:0007669"/>
    <property type="project" value="UniProtKB-KW"/>
</dbReference>
<dbReference type="RefSeq" id="WP_176817244.1">
    <property type="nucleotide sequence ID" value="NZ_FNGH01000011.1"/>
</dbReference>
<dbReference type="PROSITE" id="PS50043">
    <property type="entry name" value="HTH_LUXR_2"/>
    <property type="match status" value="1"/>
</dbReference>
<gene>
    <name evidence="5" type="ORF">SAMN05192555_11133</name>
</gene>
<dbReference type="GO" id="GO:0006355">
    <property type="term" value="P:regulation of DNA-templated transcription"/>
    <property type="evidence" value="ECO:0007669"/>
    <property type="project" value="InterPro"/>
</dbReference>
<sequence>MNASRHPATPPASLAPVAKLAAQVRSPDFLDGLGEVLAAYFPGISHAVFHFSAQGRPSILAHNLEATRYQRVLVPYVERMYLLDPIFQHWERHRASGVWSLDELAPSGFRDSDYFATYYRDLGLHDEAGAFFPLTEQACLSLSFGFYRPSPAPAAEEVLALLTYLFPLLESLIGQFWLASSLHLPSADDQAPSQLHDFGRDVLSDREREVAWLILRGHSSPEIARQLGITQGTVKNHRKRLYTRLNISSQAELFRQFMLFQQPPA</sequence>
<dbReference type="SMART" id="SM00421">
    <property type="entry name" value="HTH_LUXR"/>
    <property type="match status" value="1"/>
</dbReference>
<proteinExistence type="predicted"/>
<evidence type="ECO:0000313" key="6">
    <source>
        <dbReference type="Proteomes" id="UP000199107"/>
    </source>
</evidence>
<dbReference type="CDD" id="cd06170">
    <property type="entry name" value="LuxR_C_like"/>
    <property type="match status" value="1"/>
</dbReference>
<dbReference type="STRING" id="48727.SAMN05192555_11133"/>
<evidence type="ECO:0000259" key="4">
    <source>
        <dbReference type="PROSITE" id="PS50043"/>
    </source>
</evidence>
<evidence type="ECO:0000256" key="3">
    <source>
        <dbReference type="ARBA" id="ARBA00023163"/>
    </source>
</evidence>
<dbReference type="EMBL" id="FNGH01000011">
    <property type="protein sequence ID" value="SDM26593.1"/>
    <property type="molecule type" value="Genomic_DNA"/>
</dbReference>
<evidence type="ECO:0000256" key="1">
    <source>
        <dbReference type="ARBA" id="ARBA00023015"/>
    </source>
</evidence>
<dbReference type="PROSITE" id="PS00622">
    <property type="entry name" value="HTH_LUXR_1"/>
    <property type="match status" value="1"/>
</dbReference>
<dbReference type="PRINTS" id="PR00038">
    <property type="entry name" value="HTHLUXR"/>
</dbReference>
<dbReference type="AlphaFoldDB" id="A0A1G9RTT4"/>
<keyword evidence="3" id="KW-0804">Transcription</keyword>
<dbReference type="InterPro" id="IPR016032">
    <property type="entry name" value="Sig_transdc_resp-reg_C-effctor"/>
</dbReference>
<dbReference type="PANTHER" id="PTHR44688:SF16">
    <property type="entry name" value="DNA-BINDING TRANSCRIPTIONAL ACTIVATOR DEVR_DOSR"/>
    <property type="match status" value="1"/>
</dbReference>
<keyword evidence="2" id="KW-0238">DNA-binding</keyword>
<dbReference type="Gene3D" id="1.10.10.10">
    <property type="entry name" value="Winged helix-like DNA-binding domain superfamily/Winged helix DNA-binding domain"/>
    <property type="match status" value="1"/>
</dbReference>
<name>A0A1G9RTT4_9GAMM</name>
<reference evidence="6" key="1">
    <citation type="submission" date="2016-10" db="EMBL/GenBank/DDBJ databases">
        <authorList>
            <person name="Varghese N."/>
            <person name="Submissions S."/>
        </authorList>
    </citation>
    <scope>NUCLEOTIDE SEQUENCE [LARGE SCALE GENOMIC DNA]</scope>
    <source>
        <strain evidence="6">AAP</strain>
    </source>
</reference>
<keyword evidence="6" id="KW-1185">Reference proteome</keyword>
<organism evidence="5 6">
    <name type="scientific">Franzmannia pantelleriensis</name>
    <dbReference type="NCBI Taxonomy" id="48727"/>
    <lineage>
        <taxon>Bacteria</taxon>
        <taxon>Pseudomonadati</taxon>
        <taxon>Pseudomonadota</taxon>
        <taxon>Gammaproteobacteria</taxon>
        <taxon>Oceanospirillales</taxon>
        <taxon>Halomonadaceae</taxon>
        <taxon>Franzmannia</taxon>
    </lineage>
</organism>
<dbReference type="SUPFAM" id="SSF46894">
    <property type="entry name" value="C-terminal effector domain of the bipartite response regulators"/>
    <property type="match status" value="1"/>
</dbReference>
<feature type="domain" description="HTH luxR-type" evidence="4">
    <location>
        <begin position="196"/>
        <end position="260"/>
    </location>
</feature>
<keyword evidence="1" id="KW-0805">Transcription regulation</keyword>
<dbReference type="Pfam" id="PF00196">
    <property type="entry name" value="GerE"/>
    <property type="match status" value="1"/>
</dbReference>
<dbReference type="InterPro" id="IPR036388">
    <property type="entry name" value="WH-like_DNA-bd_sf"/>
</dbReference>
<evidence type="ECO:0000313" key="5">
    <source>
        <dbReference type="EMBL" id="SDM26593.1"/>
    </source>
</evidence>
<evidence type="ECO:0000256" key="2">
    <source>
        <dbReference type="ARBA" id="ARBA00023125"/>
    </source>
</evidence>